<dbReference type="CDD" id="cd06606">
    <property type="entry name" value="STKc_MAPKKK"/>
    <property type="match status" value="1"/>
</dbReference>
<reference evidence="12 13" key="1">
    <citation type="submission" date="2013-09" db="EMBL/GenBank/DDBJ databases">
        <title>Corchorus capsularis genome sequencing.</title>
        <authorList>
            <person name="Alam M."/>
            <person name="Haque M.S."/>
            <person name="Islam M.S."/>
            <person name="Emdad E.M."/>
            <person name="Islam M.M."/>
            <person name="Ahmed B."/>
            <person name="Halim A."/>
            <person name="Hossen Q.M.M."/>
            <person name="Hossain M.Z."/>
            <person name="Ahmed R."/>
            <person name="Khan M.M."/>
            <person name="Islam R."/>
            <person name="Rashid M.M."/>
            <person name="Khan S.A."/>
            <person name="Rahman M.S."/>
            <person name="Alam M."/>
        </authorList>
    </citation>
    <scope>NUCLEOTIDE SEQUENCE [LARGE SCALE GENOMIC DNA]</scope>
    <source>
        <strain evidence="13">cv. CVL-1</strain>
        <tissue evidence="12">Whole seedling</tissue>
    </source>
</reference>
<dbReference type="EMBL" id="AWWV01010841">
    <property type="protein sequence ID" value="OMO76841.1"/>
    <property type="molecule type" value="Genomic_DNA"/>
</dbReference>
<dbReference type="Pfam" id="PF00069">
    <property type="entry name" value="Pkinase"/>
    <property type="match status" value="1"/>
</dbReference>
<evidence type="ECO:0000256" key="7">
    <source>
        <dbReference type="ARBA" id="ARBA00022989"/>
    </source>
</evidence>
<dbReference type="InterPro" id="IPR000719">
    <property type="entry name" value="Prot_kinase_dom"/>
</dbReference>
<sequence>MNWTRGRTIGRGSTATVSIAATADNSGHVFAVKSSELSKSESLRREQGILSTLSCPEIVSYKGFDITSENGKVLYNLFMEYAPKGTIMDVIQKQNGGLDETTVRSYTRRILLGLQFLHSSGIVHCDIKSQNILVTDDGVKIADLGCARSVTATATATAACTVAGTPVYMAPEVARGEQQGFAADVWALGCTVIEMATGKSPWPDVKDPVSALYRIGFSSDVPEIPNNISKQGKDFLTKCLKRNPVERLSVNELLEHEFITESKCQVVKDQLDSPISVLQKLLLWDSMEELETIQVPSTNKSVMERIRQLGEDNILVLSSSKLPNWEWDESWLTVRSNSKSEVEEMLSGRQDGSLLDADEPTISSCGGHMSRVSEDFNFLFDYYYDYYYYYPKKISGQNSDKTINHSGEIRPEPSLKVETSSVIILMDEIELECKPPIQVIIDASIITTQDKNCSLISINNVTEPSPSSILTRLHAGYFRISISFGGQALLWKILTEPNGVSQDVSHVFLKLPSKLSLLLWYLAITTQWFTTEKRFLSIMANPTSQISVFGNLVASRAAAQMGWKESAICLWSLGSFDTTSKMLFFLSLFLFMSLACRPSLFKKSMRKFNVAWWAYSFPLTFLALAAAEYAQEVKGHVAAALMLVLSVLSVLIFLGLMLLTAANSERLLGETDPMVSFSNNLKPS</sequence>
<evidence type="ECO:0000313" key="12">
    <source>
        <dbReference type="EMBL" id="OMO76841.1"/>
    </source>
</evidence>
<evidence type="ECO:0000256" key="9">
    <source>
        <dbReference type="PROSITE-ProRule" id="PRU10141"/>
    </source>
</evidence>
<dbReference type="SUPFAM" id="SSF56112">
    <property type="entry name" value="Protein kinase-like (PK-like)"/>
    <property type="match status" value="1"/>
</dbReference>
<accession>A0A1R3I2V9</accession>
<gene>
    <name evidence="12" type="ORF">CCACVL1_15379</name>
</gene>
<name>A0A1R3I2V9_COCAP</name>
<feature type="domain" description="Protein kinase" evidence="11">
    <location>
        <begin position="3"/>
        <end position="259"/>
    </location>
</feature>
<dbReference type="InterPro" id="IPR008271">
    <property type="entry name" value="Ser/Thr_kinase_AS"/>
</dbReference>
<dbReference type="PROSITE" id="PS50011">
    <property type="entry name" value="PROTEIN_KINASE_DOM"/>
    <property type="match status" value="1"/>
</dbReference>
<dbReference type="SMART" id="SM00220">
    <property type="entry name" value="S_TKc"/>
    <property type="match status" value="1"/>
</dbReference>
<keyword evidence="4 9" id="KW-0547">Nucleotide-binding</keyword>
<feature type="binding site" evidence="9">
    <location>
        <position position="33"/>
    </location>
    <ligand>
        <name>ATP</name>
        <dbReference type="ChEBI" id="CHEBI:30616"/>
    </ligand>
</feature>
<proteinExistence type="predicted"/>
<comment type="caution">
    <text evidence="12">The sequence shown here is derived from an EMBL/GenBank/DDBJ whole genome shotgun (WGS) entry which is preliminary data.</text>
</comment>
<dbReference type="InterPro" id="IPR011009">
    <property type="entry name" value="Kinase-like_dom_sf"/>
</dbReference>
<dbReference type="STRING" id="210143.A0A1R3I2V9"/>
<evidence type="ECO:0000256" key="8">
    <source>
        <dbReference type="ARBA" id="ARBA00023136"/>
    </source>
</evidence>
<keyword evidence="2" id="KW-0808">Transferase</keyword>
<evidence type="ECO:0000256" key="10">
    <source>
        <dbReference type="SAM" id="Phobius"/>
    </source>
</evidence>
<keyword evidence="5" id="KW-0418">Kinase</keyword>
<dbReference type="PANTHER" id="PTHR48011:SF6">
    <property type="entry name" value="PROTEIN KINASE DOMAIN-CONTAINING PROTEIN"/>
    <property type="match status" value="1"/>
</dbReference>
<feature type="transmembrane region" description="Helical" evidence="10">
    <location>
        <begin position="637"/>
        <end position="659"/>
    </location>
</feature>
<evidence type="ECO:0000259" key="11">
    <source>
        <dbReference type="PROSITE" id="PS50011"/>
    </source>
</evidence>
<dbReference type="PROSITE" id="PS00108">
    <property type="entry name" value="PROTEIN_KINASE_ST"/>
    <property type="match status" value="1"/>
</dbReference>
<dbReference type="PANTHER" id="PTHR48011">
    <property type="entry name" value="CCR4-NOT TRANSCRIPTIONAL COMPLEX SUBUNIT CAF120-RELATED"/>
    <property type="match status" value="1"/>
</dbReference>
<dbReference type="GO" id="GO:0005524">
    <property type="term" value="F:ATP binding"/>
    <property type="evidence" value="ECO:0007669"/>
    <property type="project" value="UniProtKB-UniRule"/>
</dbReference>
<dbReference type="Pfam" id="PF03595">
    <property type="entry name" value="SLAC1"/>
    <property type="match status" value="1"/>
</dbReference>
<keyword evidence="7 10" id="KW-1133">Transmembrane helix</keyword>
<dbReference type="GO" id="GO:0004672">
    <property type="term" value="F:protein kinase activity"/>
    <property type="evidence" value="ECO:0007669"/>
    <property type="project" value="InterPro"/>
</dbReference>
<keyword evidence="8 10" id="KW-0472">Membrane</keyword>
<evidence type="ECO:0000256" key="6">
    <source>
        <dbReference type="ARBA" id="ARBA00022840"/>
    </source>
</evidence>
<dbReference type="InterPro" id="IPR004695">
    <property type="entry name" value="SLAC1/Mae1/Ssu1/TehA"/>
</dbReference>
<dbReference type="InterPro" id="IPR038665">
    <property type="entry name" value="Voltage-dep_anion_channel_sf"/>
</dbReference>
<evidence type="ECO:0000256" key="1">
    <source>
        <dbReference type="ARBA" id="ARBA00004141"/>
    </source>
</evidence>
<dbReference type="GO" id="GO:0016020">
    <property type="term" value="C:membrane"/>
    <property type="evidence" value="ECO:0007669"/>
    <property type="project" value="UniProtKB-SubCell"/>
</dbReference>
<evidence type="ECO:0000256" key="3">
    <source>
        <dbReference type="ARBA" id="ARBA00022692"/>
    </source>
</evidence>
<dbReference type="Gramene" id="OMO76841">
    <property type="protein sequence ID" value="OMO76841"/>
    <property type="gene ID" value="CCACVL1_15379"/>
</dbReference>
<feature type="transmembrane region" description="Helical" evidence="10">
    <location>
        <begin position="612"/>
        <end position="631"/>
    </location>
</feature>
<dbReference type="InterPro" id="IPR052751">
    <property type="entry name" value="Plant_MAPKKK"/>
</dbReference>
<comment type="subcellular location">
    <subcellularLocation>
        <location evidence="1">Membrane</location>
        <topology evidence="1">Multi-pass membrane protein</topology>
    </subcellularLocation>
</comment>
<dbReference type="OMA" id="LMENSAW"/>
<dbReference type="InterPro" id="IPR017441">
    <property type="entry name" value="Protein_kinase_ATP_BS"/>
</dbReference>
<organism evidence="12 13">
    <name type="scientific">Corchorus capsularis</name>
    <name type="common">Jute</name>
    <dbReference type="NCBI Taxonomy" id="210143"/>
    <lineage>
        <taxon>Eukaryota</taxon>
        <taxon>Viridiplantae</taxon>
        <taxon>Streptophyta</taxon>
        <taxon>Embryophyta</taxon>
        <taxon>Tracheophyta</taxon>
        <taxon>Spermatophyta</taxon>
        <taxon>Magnoliopsida</taxon>
        <taxon>eudicotyledons</taxon>
        <taxon>Gunneridae</taxon>
        <taxon>Pentapetalae</taxon>
        <taxon>rosids</taxon>
        <taxon>malvids</taxon>
        <taxon>Malvales</taxon>
        <taxon>Malvaceae</taxon>
        <taxon>Grewioideae</taxon>
        <taxon>Apeibeae</taxon>
        <taxon>Corchorus</taxon>
    </lineage>
</organism>
<dbReference type="OrthoDB" id="275301at2759"/>
<keyword evidence="13" id="KW-1185">Reference proteome</keyword>
<dbReference type="PROSITE" id="PS00107">
    <property type="entry name" value="PROTEIN_KINASE_ATP"/>
    <property type="match status" value="1"/>
</dbReference>
<feature type="transmembrane region" description="Helical" evidence="10">
    <location>
        <begin position="582"/>
        <end position="600"/>
    </location>
</feature>
<dbReference type="AlphaFoldDB" id="A0A1R3I2V9"/>
<dbReference type="Gene3D" id="1.10.510.10">
    <property type="entry name" value="Transferase(Phosphotransferase) domain 1"/>
    <property type="match status" value="1"/>
</dbReference>
<evidence type="ECO:0000256" key="5">
    <source>
        <dbReference type="ARBA" id="ARBA00022777"/>
    </source>
</evidence>
<protein>
    <recommendedName>
        <fullName evidence="11">Protein kinase domain-containing protein</fullName>
    </recommendedName>
</protein>
<dbReference type="Gene3D" id="1.50.10.150">
    <property type="entry name" value="Voltage-dependent anion channel"/>
    <property type="match status" value="1"/>
</dbReference>
<evidence type="ECO:0000256" key="4">
    <source>
        <dbReference type="ARBA" id="ARBA00022741"/>
    </source>
</evidence>
<evidence type="ECO:0000313" key="13">
    <source>
        <dbReference type="Proteomes" id="UP000188268"/>
    </source>
</evidence>
<dbReference type="Proteomes" id="UP000188268">
    <property type="component" value="Unassembled WGS sequence"/>
</dbReference>
<keyword evidence="3 10" id="KW-0812">Transmembrane</keyword>
<dbReference type="GO" id="GO:0055085">
    <property type="term" value="P:transmembrane transport"/>
    <property type="evidence" value="ECO:0007669"/>
    <property type="project" value="InterPro"/>
</dbReference>
<keyword evidence="6 9" id="KW-0067">ATP-binding</keyword>
<evidence type="ECO:0000256" key="2">
    <source>
        <dbReference type="ARBA" id="ARBA00022679"/>
    </source>
</evidence>
<dbReference type="GO" id="GO:0007165">
    <property type="term" value="P:signal transduction"/>
    <property type="evidence" value="ECO:0007669"/>
    <property type="project" value="TreeGrafter"/>
</dbReference>